<gene>
    <name evidence="5" type="ORF">SAMN00790413_06349</name>
</gene>
<name>A0A1W1VVH9_9DEIO</name>
<accession>A0A1W1VVH9</accession>
<reference evidence="5 6" key="1">
    <citation type="submission" date="2017-04" db="EMBL/GenBank/DDBJ databases">
        <authorList>
            <person name="Afonso C.L."/>
            <person name="Miller P.J."/>
            <person name="Scott M.A."/>
            <person name="Spackman E."/>
            <person name="Goraichik I."/>
            <person name="Dimitrov K.M."/>
            <person name="Suarez D.L."/>
            <person name="Swayne D.E."/>
        </authorList>
    </citation>
    <scope>NUCLEOTIDE SEQUENCE [LARGE SCALE GENOMIC DNA]</scope>
    <source>
        <strain evidence="5 6">KR-140</strain>
    </source>
</reference>
<feature type="compositionally biased region" description="Pro residues" evidence="3">
    <location>
        <begin position="345"/>
        <end position="354"/>
    </location>
</feature>
<evidence type="ECO:0000313" key="6">
    <source>
        <dbReference type="Proteomes" id="UP000192582"/>
    </source>
</evidence>
<dbReference type="EMBL" id="FWWU01000010">
    <property type="protein sequence ID" value="SMB97111.1"/>
    <property type="molecule type" value="Genomic_DNA"/>
</dbReference>
<dbReference type="InterPro" id="IPR036162">
    <property type="entry name" value="Resolvase-like_N_sf"/>
</dbReference>
<evidence type="ECO:0000256" key="1">
    <source>
        <dbReference type="ARBA" id="ARBA00023125"/>
    </source>
</evidence>
<organism evidence="5 6">
    <name type="scientific">Deinococcus hopiensis KR-140</name>
    <dbReference type="NCBI Taxonomy" id="695939"/>
    <lineage>
        <taxon>Bacteria</taxon>
        <taxon>Thermotogati</taxon>
        <taxon>Deinococcota</taxon>
        <taxon>Deinococci</taxon>
        <taxon>Deinococcales</taxon>
        <taxon>Deinococcaceae</taxon>
        <taxon>Deinococcus</taxon>
    </lineage>
</organism>
<dbReference type="PANTHER" id="PTHR30461">
    <property type="entry name" value="DNA-INVERTASE FROM LAMBDOID PROPHAGE"/>
    <property type="match status" value="1"/>
</dbReference>
<dbReference type="InterPro" id="IPR050639">
    <property type="entry name" value="SSR_resolvase"/>
</dbReference>
<proteinExistence type="predicted"/>
<dbReference type="Gene3D" id="3.40.50.1390">
    <property type="entry name" value="Resolvase, N-terminal catalytic domain"/>
    <property type="match status" value="1"/>
</dbReference>
<keyword evidence="6" id="KW-1185">Reference proteome</keyword>
<feature type="region of interest" description="Disordered" evidence="3">
    <location>
        <begin position="324"/>
        <end position="354"/>
    </location>
</feature>
<evidence type="ECO:0000256" key="2">
    <source>
        <dbReference type="ARBA" id="ARBA00023172"/>
    </source>
</evidence>
<dbReference type="Proteomes" id="UP000192582">
    <property type="component" value="Unassembled WGS sequence"/>
</dbReference>
<dbReference type="GO" id="GO:0003677">
    <property type="term" value="F:DNA binding"/>
    <property type="evidence" value="ECO:0007669"/>
    <property type="project" value="UniProtKB-KW"/>
</dbReference>
<dbReference type="GO" id="GO:0000150">
    <property type="term" value="F:DNA strand exchange activity"/>
    <property type="evidence" value="ECO:0007669"/>
    <property type="project" value="InterPro"/>
</dbReference>
<feature type="domain" description="Resolvase/invertase-type recombinase catalytic" evidence="4">
    <location>
        <begin position="34"/>
        <end position="155"/>
    </location>
</feature>
<keyword evidence="1" id="KW-0238">DNA-binding</keyword>
<evidence type="ECO:0000256" key="3">
    <source>
        <dbReference type="SAM" id="MobiDB-lite"/>
    </source>
</evidence>
<dbReference type="SMART" id="SM00857">
    <property type="entry name" value="Resolvase"/>
    <property type="match status" value="1"/>
</dbReference>
<dbReference type="AlphaFoldDB" id="A0A1W1VVH9"/>
<dbReference type="SUPFAM" id="SSF53041">
    <property type="entry name" value="Resolvase-like"/>
    <property type="match status" value="1"/>
</dbReference>
<dbReference type="PANTHER" id="PTHR30461:SF2">
    <property type="entry name" value="SERINE RECOMBINASE PINE-RELATED"/>
    <property type="match status" value="1"/>
</dbReference>
<keyword evidence="2" id="KW-0233">DNA recombination</keyword>
<sequence>MFHYPLWPADLPACRSRCPPRDAPTQDAPKPRVEALYCRTSGSEDQASRLVHQQQTLRASSTGPLPRVYTDQASGLNKRRKGLNAFLSDAAEGKFAVVGVTHQDRLARFRVRSLERCLALSGVTVEMLNDKGDVTLHEELVPDFTSLLAPFAGRFYRLSSQVNQRKTHLNTTQAPPEDDNGTEVPLAMFEKRWEFFLDMQEVSNLTSPSWWNAEHLDALLGLHGCADDQADEALKAKHQTPEVQLPHLSRKRTQMNLDLARHTANHLVDVARRTGASLLAFKDLRDLDTRGRAAFQNNRSAQSGPHLLRNSWPPGLAPRWCKFRTGARPPAAPGGVLPWKDPRGTAPPPVQGVD</sequence>
<dbReference type="InterPro" id="IPR006119">
    <property type="entry name" value="Resolv_N"/>
</dbReference>
<evidence type="ECO:0000259" key="4">
    <source>
        <dbReference type="SMART" id="SM00857"/>
    </source>
</evidence>
<protein>
    <submittedName>
        <fullName evidence="5">Predicted site-specific integrase-resolvase</fullName>
    </submittedName>
</protein>
<dbReference type="Pfam" id="PF00239">
    <property type="entry name" value="Resolvase"/>
    <property type="match status" value="1"/>
</dbReference>
<dbReference type="RefSeq" id="WP_212648417.1">
    <property type="nucleotide sequence ID" value="NZ_FWWU01000010.1"/>
</dbReference>
<dbReference type="STRING" id="695939.SAMN00790413_06349"/>
<evidence type="ECO:0000313" key="5">
    <source>
        <dbReference type="EMBL" id="SMB97111.1"/>
    </source>
</evidence>